<dbReference type="Proteomes" id="UP000042527">
    <property type="component" value="Unassembled WGS sequence"/>
</dbReference>
<feature type="transmembrane region" description="Helical" evidence="1">
    <location>
        <begin position="6"/>
        <end position="29"/>
    </location>
</feature>
<evidence type="ECO:0000313" key="3">
    <source>
        <dbReference type="Proteomes" id="UP000042527"/>
    </source>
</evidence>
<evidence type="ECO:0000256" key="1">
    <source>
        <dbReference type="SAM" id="Phobius"/>
    </source>
</evidence>
<reference evidence="3" key="1">
    <citation type="submission" date="2015-01" db="EMBL/GenBank/DDBJ databases">
        <authorList>
            <person name="Manzoor Shahid"/>
            <person name="Zubair Saima"/>
        </authorList>
    </citation>
    <scope>NUCLEOTIDE SEQUENCE [LARGE SCALE GENOMIC DNA]</scope>
    <source>
        <strain evidence="3">V1</strain>
    </source>
</reference>
<keyword evidence="1" id="KW-0472">Membrane</keyword>
<sequence length="44" mass="5266">MQKYKVLNKIICLLLISIIANISYYGIIIKDKIEFVLLRRLKNR</sequence>
<protein>
    <submittedName>
        <fullName evidence="2">Uncharacterized protein</fullName>
    </submittedName>
</protein>
<organism evidence="2 3">
    <name type="scientific">Treponema phagedenis</name>
    <dbReference type="NCBI Taxonomy" id="162"/>
    <lineage>
        <taxon>Bacteria</taxon>
        <taxon>Pseudomonadati</taxon>
        <taxon>Spirochaetota</taxon>
        <taxon>Spirochaetia</taxon>
        <taxon>Spirochaetales</taxon>
        <taxon>Treponemataceae</taxon>
        <taxon>Treponema</taxon>
    </lineage>
</organism>
<accession>A0A0B7GSK4</accession>
<name>A0A0B7GSK4_TREPH</name>
<evidence type="ECO:0000313" key="2">
    <source>
        <dbReference type="EMBL" id="CEM61589.1"/>
    </source>
</evidence>
<proteinExistence type="predicted"/>
<keyword evidence="1" id="KW-0812">Transmembrane</keyword>
<dbReference type="AlphaFoldDB" id="A0A0B7GSK4"/>
<keyword evidence="3" id="KW-1185">Reference proteome</keyword>
<keyword evidence="1" id="KW-1133">Transmembrane helix</keyword>
<dbReference type="EMBL" id="CDNC01000012">
    <property type="protein sequence ID" value="CEM61589.1"/>
    <property type="molecule type" value="Genomic_DNA"/>
</dbReference>
<gene>
    <name evidence="2" type="ORF">TPHV1_20126</name>
</gene>